<accession>A0ABR3F189</accession>
<protein>
    <submittedName>
        <fullName evidence="1">Uncharacterized protein</fullName>
    </submittedName>
</protein>
<reference evidence="1 2" key="1">
    <citation type="submission" date="2024-02" db="EMBL/GenBank/DDBJ databases">
        <title>A draft genome for the cacao thread blight pathogen Marasmius crinis-equi.</title>
        <authorList>
            <person name="Cohen S.P."/>
            <person name="Baruah I.K."/>
            <person name="Amoako-Attah I."/>
            <person name="Bukari Y."/>
            <person name="Meinhardt L.W."/>
            <person name="Bailey B.A."/>
        </authorList>
    </citation>
    <scope>NUCLEOTIDE SEQUENCE [LARGE SCALE GENOMIC DNA]</scope>
    <source>
        <strain evidence="1 2">GH-76</strain>
    </source>
</reference>
<proteinExistence type="predicted"/>
<gene>
    <name evidence="1" type="ORF">V5O48_013129</name>
</gene>
<keyword evidence="2" id="KW-1185">Reference proteome</keyword>
<comment type="caution">
    <text evidence="1">The sequence shown here is derived from an EMBL/GenBank/DDBJ whole genome shotgun (WGS) entry which is preliminary data.</text>
</comment>
<evidence type="ECO:0000313" key="2">
    <source>
        <dbReference type="Proteomes" id="UP001465976"/>
    </source>
</evidence>
<sequence length="152" mass="16785">MPGPASGVYHIKNVKTGFWLTKEFIDAGSDVWSEKENPAVCLCVLNISALTANMPSKNFQISEDGGVYGIVERTKGLSVGAHIDGERHLVWRRTVYTWFISEIAPGIWSIGTPMDNAYWHDTSHLEPEGRGVVLSEFSMDDSNSWELVAAAL</sequence>
<organism evidence="1 2">
    <name type="scientific">Marasmius crinis-equi</name>
    <dbReference type="NCBI Taxonomy" id="585013"/>
    <lineage>
        <taxon>Eukaryota</taxon>
        <taxon>Fungi</taxon>
        <taxon>Dikarya</taxon>
        <taxon>Basidiomycota</taxon>
        <taxon>Agaricomycotina</taxon>
        <taxon>Agaricomycetes</taxon>
        <taxon>Agaricomycetidae</taxon>
        <taxon>Agaricales</taxon>
        <taxon>Marasmiineae</taxon>
        <taxon>Marasmiaceae</taxon>
        <taxon>Marasmius</taxon>
    </lineage>
</organism>
<evidence type="ECO:0000313" key="1">
    <source>
        <dbReference type="EMBL" id="KAL0568843.1"/>
    </source>
</evidence>
<dbReference type="EMBL" id="JBAHYK010001246">
    <property type="protein sequence ID" value="KAL0568843.1"/>
    <property type="molecule type" value="Genomic_DNA"/>
</dbReference>
<dbReference type="Proteomes" id="UP001465976">
    <property type="component" value="Unassembled WGS sequence"/>
</dbReference>
<name>A0ABR3F189_9AGAR</name>